<comment type="subcellular location">
    <subcellularLocation>
        <location evidence="1">Cell membrane</location>
        <topology evidence="1">Multi-pass membrane protein</topology>
    </subcellularLocation>
</comment>
<evidence type="ECO:0000259" key="9">
    <source>
        <dbReference type="PROSITE" id="PS50850"/>
    </source>
</evidence>
<keyword evidence="2" id="KW-0813">Transport</keyword>
<dbReference type="GO" id="GO:0046677">
    <property type="term" value="P:response to antibiotic"/>
    <property type="evidence" value="ECO:0007669"/>
    <property type="project" value="UniProtKB-KW"/>
</dbReference>
<dbReference type="EMBL" id="VIGB01000003">
    <property type="protein sequence ID" value="TQF04888.1"/>
    <property type="molecule type" value="Genomic_DNA"/>
</dbReference>
<feature type="transmembrane region" description="Helical" evidence="8">
    <location>
        <begin position="340"/>
        <end position="363"/>
    </location>
</feature>
<evidence type="ECO:0000256" key="5">
    <source>
        <dbReference type="ARBA" id="ARBA00022989"/>
    </source>
</evidence>
<name>A0A540W796_9ACTN</name>
<feature type="transmembrane region" description="Helical" evidence="8">
    <location>
        <begin position="176"/>
        <end position="196"/>
    </location>
</feature>
<keyword evidence="4 8" id="KW-0812">Transmembrane</keyword>
<dbReference type="Pfam" id="PF07690">
    <property type="entry name" value="MFS_1"/>
    <property type="match status" value="1"/>
</dbReference>
<dbReference type="PANTHER" id="PTHR42718">
    <property type="entry name" value="MAJOR FACILITATOR SUPERFAMILY MULTIDRUG TRANSPORTER MFSC"/>
    <property type="match status" value="1"/>
</dbReference>
<evidence type="ECO:0000256" key="3">
    <source>
        <dbReference type="ARBA" id="ARBA00022475"/>
    </source>
</evidence>
<accession>A0A540W796</accession>
<organism evidence="10 11">
    <name type="scientific">Kitasatospora acidiphila</name>
    <dbReference type="NCBI Taxonomy" id="2567942"/>
    <lineage>
        <taxon>Bacteria</taxon>
        <taxon>Bacillati</taxon>
        <taxon>Actinomycetota</taxon>
        <taxon>Actinomycetes</taxon>
        <taxon>Kitasatosporales</taxon>
        <taxon>Streptomycetaceae</taxon>
        <taxon>Kitasatospora</taxon>
    </lineage>
</organism>
<gene>
    <name evidence="10" type="ORF">E6W39_24970</name>
</gene>
<dbReference type="PROSITE" id="PS00216">
    <property type="entry name" value="SUGAR_TRANSPORT_1"/>
    <property type="match status" value="1"/>
</dbReference>
<dbReference type="GO" id="GO:0022857">
    <property type="term" value="F:transmembrane transporter activity"/>
    <property type="evidence" value="ECO:0007669"/>
    <property type="project" value="InterPro"/>
</dbReference>
<keyword evidence="6 8" id="KW-0472">Membrane</keyword>
<dbReference type="GO" id="GO:0005886">
    <property type="term" value="C:plasma membrane"/>
    <property type="evidence" value="ECO:0007669"/>
    <property type="project" value="UniProtKB-SubCell"/>
</dbReference>
<dbReference type="PANTHER" id="PTHR42718:SF46">
    <property type="entry name" value="BLR6921 PROTEIN"/>
    <property type="match status" value="1"/>
</dbReference>
<dbReference type="InterPro" id="IPR011701">
    <property type="entry name" value="MFS"/>
</dbReference>
<evidence type="ECO:0000256" key="2">
    <source>
        <dbReference type="ARBA" id="ARBA00022448"/>
    </source>
</evidence>
<evidence type="ECO:0000256" key="1">
    <source>
        <dbReference type="ARBA" id="ARBA00004651"/>
    </source>
</evidence>
<reference evidence="10 11" key="1">
    <citation type="submission" date="2019-06" db="EMBL/GenBank/DDBJ databases">
        <title>Description of Kitasatospora acidophila sp. nov. isolated from pine grove soil, and reclassification of Streptomyces novaecaesareae to Kitasatospora novaeceasareae comb. nov.</title>
        <authorList>
            <person name="Kim M.J."/>
        </authorList>
    </citation>
    <scope>NUCLEOTIDE SEQUENCE [LARGE SCALE GENOMIC DNA]</scope>
    <source>
        <strain evidence="10 11">MMS16-CNU292</strain>
    </source>
</reference>
<feature type="transmembrane region" description="Helical" evidence="8">
    <location>
        <begin position="208"/>
        <end position="230"/>
    </location>
</feature>
<evidence type="ECO:0000256" key="6">
    <source>
        <dbReference type="ARBA" id="ARBA00023136"/>
    </source>
</evidence>
<feature type="transmembrane region" description="Helical" evidence="8">
    <location>
        <begin position="236"/>
        <end position="259"/>
    </location>
</feature>
<comment type="caution">
    <text evidence="10">The sequence shown here is derived from an EMBL/GenBank/DDBJ whole genome shotgun (WGS) entry which is preliminary data.</text>
</comment>
<evidence type="ECO:0000313" key="10">
    <source>
        <dbReference type="EMBL" id="TQF04888.1"/>
    </source>
</evidence>
<dbReference type="OrthoDB" id="7375466at2"/>
<dbReference type="Gene3D" id="1.20.1250.20">
    <property type="entry name" value="MFS general substrate transporter like domains"/>
    <property type="match status" value="1"/>
</dbReference>
<feature type="domain" description="Major facilitator superfamily (MFS) profile" evidence="9">
    <location>
        <begin position="22"/>
        <end position="471"/>
    </location>
</feature>
<keyword evidence="7" id="KW-0046">Antibiotic resistance</keyword>
<dbReference type="InterPro" id="IPR020846">
    <property type="entry name" value="MFS_dom"/>
</dbReference>
<dbReference type="Gene3D" id="1.20.1720.10">
    <property type="entry name" value="Multidrug resistance protein D"/>
    <property type="match status" value="1"/>
</dbReference>
<proteinExistence type="predicted"/>
<keyword evidence="3" id="KW-1003">Cell membrane</keyword>
<dbReference type="RefSeq" id="WP_141635440.1">
    <property type="nucleotide sequence ID" value="NZ_VIGB01000003.1"/>
</dbReference>
<sequence>MSDVQRAAAVDADPSARRKTISLLILCAAVFLDSLDNSVLGVSLPSIKHALSLSDGALQWLVSGYTVGYGGFLLLGGRAADLFGRKRTFIAATVVFIIASLLGGVFTDGSLLVGTRVLKGVAAGFTAPAAMSLITTTFKEGAERNRALGIFAMTGAGGYSFGLVLSGVLTEINWRLVFFVPALIAFGVLLASPMIIGDKSGGAARRRGSFDLGGAISATAGVMLLVYGLVQAPAWGWGSAAALGTLAGAVVLLVAFVLIEARHRAPLVPLSIFRSSTLSSANLVSVVWACSTIGWQFVASLYLQETLHYSALQTAFAFLPLGVVIVITAKFASGPLVSRFGVRTVATVGMLIQGLGVVLFLQIGHQADFATVLLPAILIHGIGNGLVYPTVNIAGVSGVADERQGVASGLITAAYQIGAGVGVAVLAAVLTATATTGSGAGVVNYRWAFLVAAVFSAAGVLIALFGIRPKAAASTPVAGALADEPATADTRTTTAG</sequence>
<feature type="transmembrane region" description="Helical" evidence="8">
    <location>
        <begin position="88"/>
        <end position="106"/>
    </location>
</feature>
<protein>
    <submittedName>
        <fullName evidence="10">MFS transporter</fullName>
    </submittedName>
</protein>
<keyword evidence="5 8" id="KW-1133">Transmembrane helix</keyword>
<dbReference type="CDD" id="cd17321">
    <property type="entry name" value="MFS_MMR_MDR_like"/>
    <property type="match status" value="1"/>
</dbReference>
<feature type="transmembrane region" description="Helical" evidence="8">
    <location>
        <begin position="118"/>
        <end position="138"/>
    </location>
</feature>
<evidence type="ECO:0000256" key="4">
    <source>
        <dbReference type="ARBA" id="ARBA00022692"/>
    </source>
</evidence>
<dbReference type="InterPro" id="IPR005829">
    <property type="entry name" value="Sugar_transporter_CS"/>
</dbReference>
<feature type="transmembrane region" description="Helical" evidence="8">
    <location>
        <begin position="309"/>
        <end position="328"/>
    </location>
</feature>
<evidence type="ECO:0000256" key="7">
    <source>
        <dbReference type="ARBA" id="ARBA00023251"/>
    </source>
</evidence>
<evidence type="ECO:0000256" key="8">
    <source>
        <dbReference type="SAM" id="Phobius"/>
    </source>
</evidence>
<dbReference type="PROSITE" id="PS50850">
    <property type="entry name" value="MFS"/>
    <property type="match status" value="1"/>
</dbReference>
<dbReference type="InterPro" id="IPR036259">
    <property type="entry name" value="MFS_trans_sf"/>
</dbReference>
<feature type="transmembrane region" description="Helical" evidence="8">
    <location>
        <begin position="280"/>
        <end position="303"/>
    </location>
</feature>
<evidence type="ECO:0000313" key="11">
    <source>
        <dbReference type="Proteomes" id="UP000319103"/>
    </source>
</evidence>
<dbReference type="Proteomes" id="UP000319103">
    <property type="component" value="Unassembled WGS sequence"/>
</dbReference>
<feature type="transmembrane region" description="Helical" evidence="8">
    <location>
        <begin position="409"/>
        <end position="435"/>
    </location>
</feature>
<keyword evidence="11" id="KW-1185">Reference proteome</keyword>
<feature type="transmembrane region" description="Helical" evidence="8">
    <location>
        <begin position="57"/>
        <end position="76"/>
    </location>
</feature>
<dbReference type="SUPFAM" id="SSF103473">
    <property type="entry name" value="MFS general substrate transporter"/>
    <property type="match status" value="1"/>
</dbReference>
<feature type="transmembrane region" description="Helical" evidence="8">
    <location>
        <begin position="447"/>
        <end position="467"/>
    </location>
</feature>
<dbReference type="AlphaFoldDB" id="A0A540W796"/>
<feature type="transmembrane region" description="Helical" evidence="8">
    <location>
        <begin position="150"/>
        <end position="170"/>
    </location>
</feature>